<name>A0ABX0F2R5_9BACL</name>
<dbReference type="PANTHER" id="PTHR18964">
    <property type="entry name" value="ROK (REPRESSOR, ORF, KINASE) FAMILY"/>
    <property type="match status" value="1"/>
</dbReference>
<dbReference type="SUPFAM" id="SSF46785">
    <property type="entry name" value="Winged helix' DNA-binding domain"/>
    <property type="match status" value="1"/>
</dbReference>
<keyword evidence="3" id="KW-0859">Xylose metabolism</keyword>
<dbReference type="Gene3D" id="3.30.420.40">
    <property type="match status" value="2"/>
</dbReference>
<accession>A0ABX0F2R5</accession>
<comment type="function">
    <text evidence="1">Transcriptional repressor of xylose-utilizing enzymes.</text>
</comment>
<evidence type="ECO:0000256" key="1">
    <source>
        <dbReference type="ARBA" id="ARBA00002486"/>
    </source>
</evidence>
<dbReference type="CDD" id="cd23763">
    <property type="entry name" value="ASKHA_ATPase_ROK"/>
    <property type="match status" value="1"/>
</dbReference>
<dbReference type="InterPro" id="IPR036388">
    <property type="entry name" value="WH-like_DNA-bd_sf"/>
</dbReference>
<organism evidence="4 5">
    <name type="scientific">Saccharibacillus alkalitolerans</name>
    <dbReference type="NCBI Taxonomy" id="2705290"/>
    <lineage>
        <taxon>Bacteria</taxon>
        <taxon>Bacillati</taxon>
        <taxon>Bacillota</taxon>
        <taxon>Bacilli</taxon>
        <taxon>Bacillales</taxon>
        <taxon>Paenibacillaceae</taxon>
        <taxon>Saccharibacillus</taxon>
    </lineage>
</organism>
<evidence type="ECO:0000313" key="4">
    <source>
        <dbReference type="EMBL" id="NGZ74725.1"/>
    </source>
</evidence>
<evidence type="ECO:0000256" key="3">
    <source>
        <dbReference type="ARBA" id="ARBA00022629"/>
    </source>
</evidence>
<dbReference type="RefSeq" id="WP_166272965.1">
    <property type="nucleotide sequence ID" value="NZ_JAAFGS010000001.1"/>
</dbReference>
<dbReference type="SUPFAM" id="SSF53067">
    <property type="entry name" value="Actin-like ATPase domain"/>
    <property type="match status" value="1"/>
</dbReference>
<proteinExistence type="inferred from homology"/>
<comment type="caution">
    <text evidence="4">The sequence shown here is derived from an EMBL/GenBank/DDBJ whole genome shotgun (WGS) entry which is preliminary data.</text>
</comment>
<reference evidence="4 5" key="1">
    <citation type="submission" date="2020-01" db="EMBL/GenBank/DDBJ databases">
        <title>Polyphasic characterisation and genomic insights into a novel alkali tolerant bacterium VR-M41.</title>
        <authorList>
            <person name="Vemuluri V.R."/>
        </authorList>
    </citation>
    <scope>NUCLEOTIDE SEQUENCE [LARGE SCALE GENOMIC DNA]</scope>
    <source>
        <strain evidence="4 5">VR-M41</strain>
    </source>
</reference>
<sequence>MKRADTTLMKELNLNAVRRALRKTGSATKTRLAADTGLSVVTVAALVRELEERGELTEEADVTPTGGRPASVYRFDYGHRLALVMHLHERRSADTVFAAVVDLSGRALTQETRPFESLDREAFLDWIESLLLAFPRIRVVGLGIPGQAVGGRIEVSSHERLRGQNPAELIGERFGLPVLLENDVNAALRGYLAAAGADREARAEEDDTGTVLGLYLPDKYPPGMAISINGELIAGKRGMAGEIKYLPLGIDWERSPEGALWSEAVCKIVHTASALLAPHRIVLYGDRKDGGSWSEDWRRYVRRHPLPSEPDIEWCDRFAEHFASGIREWALQALEPSLISIGKRGEE</sequence>
<dbReference type="EMBL" id="JAAFGS010000001">
    <property type="protein sequence ID" value="NGZ74725.1"/>
    <property type="molecule type" value="Genomic_DNA"/>
</dbReference>
<dbReference type="Pfam" id="PF00480">
    <property type="entry name" value="ROK"/>
    <property type="match status" value="1"/>
</dbReference>
<dbReference type="Proteomes" id="UP000800303">
    <property type="component" value="Unassembled WGS sequence"/>
</dbReference>
<evidence type="ECO:0000256" key="2">
    <source>
        <dbReference type="ARBA" id="ARBA00006479"/>
    </source>
</evidence>
<dbReference type="InterPro" id="IPR000600">
    <property type="entry name" value="ROK"/>
</dbReference>
<evidence type="ECO:0000313" key="5">
    <source>
        <dbReference type="Proteomes" id="UP000800303"/>
    </source>
</evidence>
<dbReference type="InterPro" id="IPR043129">
    <property type="entry name" value="ATPase_NBD"/>
</dbReference>
<keyword evidence="3" id="KW-0119">Carbohydrate metabolism</keyword>
<protein>
    <submittedName>
        <fullName evidence="4">ROK family protein</fullName>
    </submittedName>
</protein>
<keyword evidence="5" id="KW-1185">Reference proteome</keyword>
<gene>
    <name evidence="4" type="ORF">GYN08_05285</name>
</gene>
<dbReference type="InterPro" id="IPR036390">
    <property type="entry name" value="WH_DNA-bd_sf"/>
</dbReference>
<dbReference type="Gene3D" id="1.10.10.10">
    <property type="entry name" value="Winged helix-like DNA-binding domain superfamily/Winged helix DNA-binding domain"/>
    <property type="match status" value="1"/>
</dbReference>
<dbReference type="PANTHER" id="PTHR18964:SF149">
    <property type="entry name" value="BIFUNCTIONAL UDP-N-ACETYLGLUCOSAMINE 2-EPIMERASE_N-ACETYLMANNOSAMINE KINASE"/>
    <property type="match status" value="1"/>
</dbReference>
<comment type="similarity">
    <text evidence="2">Belongs to the ROK (NagC/XylR) family.</text>
</comment>